<keyword evidence="4 7" id="KW-0812">Transmembrane</keyword>
<dbReference type="InterPro" id="IPR023997">
    <property type="entry name" value="TonB-dep_OMP_SusC/RagA_CS"/>
</dbReference>
<accession>A0A5M8NWE4</accession>
<dbReference type="InterPro" id="IPR039426">
    <property type="entry name" value="TonB-dep_rcpt-like"/>
</dbReference>
<dbReference type="FunFam" id="2.170.130.10:FF:000003">
    <property type="entry name" value="SusC/RagA family TonB-linked outer membrane protein"/>
    <property type="match status" value="1"/>
</dbReference>
<evidence type="ECO:0000259" key="9">
    <source>
        <dbReference type="Pfam" id="PF07715"/>
    </source>
</evidence>
<name>A0A5M8NWE4_9BACT</name>
<dbReference type="InterPro" id="IPR018247">
    <property type="entry name" value="EF_Hand_1_Ca_BS"/>
</dbReference>
<keyword evidence="8" id="KW-0732">Signal</keyword>
<dbReference type="InterPro" id="IPR023996">
    <property type="entry name" value="TonB-dep_OMP_SusC/RagA"/>
</dbReference>
<evidence type="ECO:0000256" key="7">
    <source>
        <dbReference type="PROSITE-ProRule" id="PRU01360"/>
    </source>
</evidence>
<dbReference type="Gene3D" id="2.60.40.1120">
    <property type="entry name" value="Carboxypeptidase-like, regulatory domain"/>
    <property type="match status" value="1"/>
</dbReference>
<proteinExistence type="inferred from homology"/>
<dbReference type="InterPro" id="IPR037066">
    <property type="entry name" value="Plug_dom_sf"/>
</dbReference>
<keyword evidence="10" id="KW-0675">Receptor</keyword>
<feature type="chain" id="PRO_5024428940" evidence="8">
    <location>
        <begin position="23"/>
        <end position="1031"/>
    </location>
</feature>
<keyword evidence="6 7" id="KW-0998">Cell outer membrane</keyword>
<keyword evidence="2 7" id="KW-0813">Transport</keyword>
<dbReference type="Gene3D" id="2.40.170.20">
    <property type="entry name" value="TonB-dependent receptor, beta-barrel domain"/>
    <property type="match status" value="1"/>
</dbReference>
<feature type="signal peptide" evidence="8">
    <location>
        <begin position="1"/>
        <end position="22"/>
    </location>
</feature>
<dbReference type="SUPFAM" id="SSF49464">
    <property type="entry name" value="Carboxypeptidase regulatory domain-like"/>
    <property type="match status" value="1"/>
</dbReference>
<dbReference type="Pfam" id="PF13715">
    <property type="entry name" value="CarbopepD_reg_2"/>
    <property type="match status" value="1"/>
</dbReference>
<dbReference type="SUPFAM" id="SSF56935">
    <property type="entry name" value="Porins"/>
    <property type="match status" value="1"/>
</dbReference>
<comment type="caution">
    <text evidence="10">The sequence shown here is derived from an EMBL/GenBank/DDBJ whole genome shotgun (WGS) entry which is preliminary data.</text>
</comment>
<dbReference type="GO" id="GO:0009279">
    <property type="term" value="C:cell outer membrane"/>
    <property type="evidence" value="ECO:0007669"/>
    <property type="project" value="UniProtKB-SubCell"/>
</dbReference>
<evidence type="ECO:0000256" key="1">
    <source>
        <dbReference type="ARBA" id="ARBA00004571"/>
    </source>
</evidence>
<evidence type="ECO:0000256" key="4">
    <source>
        <dbReference type="ARBA" id="ARBA00022692"/>
    </source>
</evidence>
<keyword evidence="5 7" id="KW-0472">Membrane</keyword>
<dbReference type="EMBL" id="SNRX01000025">
    <property type="protein sequence ID" value="KAA6301156.1"/>
    <property type="molecule type" value="Genomic_DNA"/>
</dbReference>
<feature type="domain" description="TonB-dependent receptor plug" evidence="9">
    <location>
        <begin position="119"/>
        <end position="222"/>
    </location>
</feature>
<dbReference type="PROSITE" id="PS00018">
    <property type="entry name" value="EF_HAND_1"/>
    <property type="match status" value="1"/>
</dbReference>
<evidence type="ECO:0000256" key="6">
    <source>
        <dbReference type="ARBA" id="ARBA00023237"/>
    </source>
</evidence>
<sequence length="1031" mass="114682">MKKLSKVFILCLLCLCPLYAQGQSFTVSGVVYDEEGTTFPGANVFLKNSAGIGTTTNMDGEFKIKVSKADVIVVSFIGYTNFEYRAEKEESNLRVRLSPAATQLDEVVVTGMGSQRKISLVGAISTVNVSEIQTPATSLSNMIGGRVPGVISMLSSGEPGKNISEFWVRGIGTFGASTSALVLIDGLEGDLNSVDPADVEAFSILKDASATAVYGVRGANGVVLVTTKRGQSGRLKLTARANFTIHTLNKMPEYLGAGEYALLANEARVVRGDEPIYTDTEMNYIRYHLDPDLYPDVDWQKEIIKRSGFQQTYYLSAQGGGEIARYFISLGLSNEDAAYKMDPKSEYRKNVGYNTYNYRANLDINLTKSTTLYFGVDGYLSQNNLPGASNTDNLWFAQSQLTPLTIPTKYSNGQLPAYGTGANYSPYVMLNHTGMGTNQTYTGKVTLAVTQDFSAWVKGLKLRVQGAYDNTSWFNENRYVLPEMFAASGRSITGDLITTRRVAPVTAQYSNSQDQYRKYHFESTLTYEKTIHSDHRVSGLVYYYMSDQKRVSEISGSSGVNLSMAAIPKRYQGISSRLTYGFQDTYMIDVNFGYTGSENFQPGRQFGFFPSVALGWVPSNYRFFKEKLPWFDFLKFRSSYGSVGSDRISSARFPYLTIITETAATNWTNINNGINESSIGADNLLWEKSIKADFGIEGRLWKERISFVVDVFNDQRDGIFQRRQSIPSYAGLLAMPFGNVGQMRSFGSDGNVAFSQVINKDWSFTVRANYTYSRNVIQNWEQAPQKYPYQTYNGYMNNVIRGYIATGLFRDEQDVTSSPVQTFGGKVLPGDIKYKDINGDGLINSDDVVVLSSPTYPSLMYGFGGEVKYKSLTLGILFKGTGNTDYFHVGQGGNGMGYVPFHNGAIGNVLAIAADQSNRWTPASYSGDPATENPNARFPRLTYGYNANNSQLSTWWKGNNKYLRLQEITLNYHLQHNFLHKAGISSADIQFVGSNLYVWDQVKLWDPEQANLNGRAYPIPARYTLQLYLNF</sequence>
<evidence type="ECO:0000256" key="2">
    <source>
        <dbReference type="ARBA" id="ARBA00022448"/>
    </source>
</evidence>
<comment type="subcellular location">
    <subcellularLocation>
        <location evidence="1 7">Cell outer membrane</location>
        <topology evidence="1 7">Multi-pass membrane protein</topology>
    </subcellularLocation>
</comment>
<dbReference type="InterPro" id="IPR008969">
    <property type="entry name" value="CarboxyPept-like_regulatory"/>
</dbReference>
<dbReference type="PROSITE" id="PS52016">
    <property type="entry name" value="TONB_DEPENDENT_REC_3"/>
    <property type="match status" value="1"/>
</dbReference>
<protein>
    <submittedName>
        <fullName evidence="10">TonB-dependent receptor SusC</fullName>
    </submittedName>
</protein>
<evidence type="ECO:0000313" key="10">
    <source>
        <dbReference type="EMBL" id="KAA6301156.1"/>
    </source>
</evidence>
<evidence type="ECO:0000256" key="5">
    <source>
        <dbReference type="ARBA" id="ARBA00023136"/>
    </source>
</evidence>
<dbReference type="InterPro" id="IPR012910">
    <property type="entry name" value="Plug_dom"/>
</dbReference>
<evidence type="ECO:0000256" key="8">
    <source>
        <dbReference type="SAM" id="SignalP"/>
    </source>
</evidence>
<dbReference type="AlphaFoldDB" id="A0A5M8NWE4"/>
<evidence type="ECO:0000256" key="3">
    <source>
        <dbReference type="ARBA" id="ARBA00022452"/>
    </source>
</evidence>
<reference evidence="10 11" key="1">
    <citation type="submission" date="2019-03" db="EMBL/GenBank/DDBJ databases">
        <title>Single cell metagenomics reveals metabolic interactions within the superorganism composed of flagellate Streblomastix strix and complex community of Bacteroidetes bacteria on its surface.</title>
        <authorList>
            <person name="Treitli S.C."/>
            <person name="Kolisko M."/>
            <person name="Husnik F."/>
            <person name="Keeling P."/>
            <person name="Hampl V."/>
        </authorList>
    </citation>
    <scope>NUCLEOTIDE SEQUENCE [LARGE SCALE GENOMIC DNA]</scope>
    <source>
        <strain evidence="10">St1</strain>
    </source>
</reference>
<gene>
    <name evidence="10" type="ORF">EZS26_002677</name>
</gene>
<dbReference type="InterPro" id="IPR036942">
    <property type="entry name" value="Beta-barrel_TonB_sf"/>
</dbReference>
<evidence type="ECO:0000313" key="11">
    <source>
        <dbReference type="Proteomes" id="UP000324575"/>
    </source>
</evidence>
<organism evidence="10 11">
    <name type="scientific">Candidatus Ordinivivax streblomastigis</name>
    <dbReference type="NCBI Taxonomy" id="2540710"/>
    <lineage>
        <taxon>Bacteria</taxon>
        <taxon>Pseudomonadati</taxon>
        <taxon>Bacteroidota</taxon>
        <taxon>Bacteroidia</taxon>
        <taxon>Bacteroidales</taxon>
        <taxon>Candidatus Ordinivivax</taxon>
    </lineage>
</organism>
<comment type="similarity">
    <text evidence="7">Belongs to the TonB-dependent receptor family.</text>
</comment>
<dbReference type="Proteomes" id="UP000324575">
    <property type="component" value="Unassembled WGS sequence"/>
</dbReference>
<dbReference type="NCBIfam" id="TIGR04056">
    <property type="entry name" value="OMP_RagA_SusC"/>
    <property type="match status" value="1"/>
</dbReference>
<dbReference type="Pfam" id="PF07715">
    <property type="entry name" value="Plug"/>
    <property type="match status" value="1"/>
</dbReference>
<keyword evidence="3 7" id="KW-1134">Transmembrane beta strand</keyword>
<dbReference type="NCBIfam" id="TIGR04057">
    <property type="entry name" value="SusC_RagA_signa"/>
    <property type="match status" value="1"/>
</dbReference>
<dbReference type="Gene3D" id="2.170.130.10">
    <property type="entry name" value="TonB-dependent receptor, plug domain"/>
    <property type="match status" value="1"/>
</dbReference>